<dbReference type="InterPro" id="IPR025303">
    <property type="entry name" value="PdaC"/>
</dbReference>
<proteinExistence type="predicted"/>
<dbReference type="InterPro" id="IPR037126">
    <property type="entry name" value="PdaC/RsiV-like_sf"/>
</dbReference>
<dbReference type="Gene3D" id="3.90.640.20">
    <property type="entry name" value="Heat-shock cognate protein, ATPase"/>
    <property type="match status" value="1"/>
</dbReference>
<dbReference type="PROSITE" id="PS51257">
    <property type="entry name" value="PROKAR_LIPOPROTEIN"/>
    <property type="match status" value="1"/>
</dbReference>
<accession>A0ABT0C1N4</accession>
<evidence type="ECO:0000259" key="2">
    <source>
        <dbReference type="Pfam" id="PF13739"/>
    </source>
</evidence>
<gene>
    <name evidence="3" type="ORF">MUN53_09180</name>
</gene>
<feature type="domain" description="Deacetylase PdaC" evidence="2">
    <location>
        <begin position="57"/>
        <end position="167"/>
    </location>
</feature>
<name>A0ABT0C1N4_9BACT</name>
<sequence>MKTHLLKTIICLVAFGLLTTGCQHTTQKEADNAVKFDSILVDKTYHLLDNPENPNCNLQIKFTYPVSVENDLLADIQKQFVLAYFGEAYENLSPKDAVEKYQNDYLAAYKELEPDYEEELKRAEDGTPVGAWFSYYELSSNQIQFNQNDLISFTVNFENYTGGAHGAHAYNHFVIDLKNGKKLKEEDIFIDSYQEQLAPILVAQIAKQNNVTDPKELENMGFFSVDEIYPNNNFLIDETGITYTFNEYEIAAYVVGPIHVHIPFEDVQLLLKQDSPIASLAGL</sequence>
<reference evidence="3 4" key="1">
    <citation type="submission" date="2022-03" db="EMBL/GenBank/DDBJ databases">
        <title>Parabacteroides sp. nov. isolated from swine feces.</title>
        <authorList>
            <person name="Bak J.E."/>
        </authorList>
    </citation>
    <scope>NUCLEOTIDE SEQUENCE [LARGE SCALE GENOMIC DNA]</scope>
    <source>
        <strain evidence="3 4">AGMB00274</strain>
    </source>
</reference>
<dbReference type="Pfam" id="PF13739">
    <property type="entry name" value="PdaC"/>
    <property type="match status" value="1"/>
</dbReference>
<dbReference type="Gene3D" id="3.30.565.40">
    <property type="entry name" value="Fervidobacterium nodosum Rt17-B1 like"/>
    <property type="match status" value="1"/>
</dbReference>
<dbReference type="RefSeq" id="WP_243324995.1">
    <property type="nucleotide sequence ID" value="NZ_JAKZMM010000020.1"/>
</dbReference>
<evidence type="ECO:0000313" key="4">
    <source>
        <dbReference type="Proteomes" id="UP001165444"/>
    </source>
</evidence>
<protein>
    <submittedName>
        <fullName evidence="3">DUF3298 and DUF4163 domain-containing protein</fullName>
    </submittedName>
</protein>
<dbReference type="Pfam" id="PF11738">
    <property type="entry name" value="DUF3298"/>
    <property type="match status" value="1"/>
</dbReference>
<dbReference type="Proteomes" id="UP001165444">
    <property type="component" value="Unassembled WGS sequence"/>
</dbReference>
<evidence type="ECO:0000259" key="1">
    <source>
        <dbReference type="Pfam" id="PF11738"/>
    </source>
</evidence>
<dbReference type="InterPro" id="IPR021729">
    <property type="entry name" value="DUF3298"/>
</dbReference>
<organism evidence="3 4">
    <name type="scientific">Parabacteroides faecalis</name>
    <dbReference type="NCBI Taxonomy" id="2924040"/>
    <lineage>
        <taxon>Bacteria</taxon>
        <taxon>Pseudomonadati</taxon>
        <taxon>Bacteroidota</taxon>
        <taxon>Bacteroidia</taxon>
        <taxon>Bacteroidales</taxon>
        <taxon>Tannerellaceae</taxon>
        <taxon>Parabacteroides</taxon>
    </lineage>
</organism>
<comment type="caution">
    <text evidence="3">The sequence shown here is derived from an EMBL/GenBank/DDBJ whole genome shotgun (WGS) entry which is preliminary data.</text>
</comment>
<dbReference type="EMBL" id="JAKZMM010000020">
    <property type="protein sequence ID" value="MCJ2380780.1"/>
    <property type="molecule type" value="Genomic_DNA"/>
</dbReference>
<keyword evidence="4" id="KW-1185">Reference proteome</keyword>
<evidence type="ECO:0000313" key="3">
    <source>
        <dbReference type="EMBL" id="MCJ2380780.1"/>
    </source>
</evidence>
<feature type="domain" description="DUF3298" evidence="1">
    <location>
        <begin position="186"/>
        <end position="265"/>
    </location>
</feature>